<accession>A0A0H3F700</accession>
<dbReference type="OrthoDB" id="7068047at2"/>
<reference evidence="3" key="1">
    <citation type="submission" date="2011-01" db="EMBL/GenBank/DDBJ databases">
        <title>Complete sequence of chromosome of Rahnella sp. Y9602.</title>
        <authorList>
            <consortium name="US DOE Joint Genome Institute"/>
            <person name="Lucas S."/>
            <person name="Copeland A."/>
            <person name="Lapidus A."/>
            <person name="Cheng J.-F."/>
            <person name="Goodwin L."/>
            <person name="Pitluck S."/>
            <person name="Lu M."/>
            <person name="Detter J.C."/>
            <person name="Han C."/>
            <person name="Tapia R."/>
            <person name="Land M."/>
            <person name="Hauser L."/>
            <person name="Kyrpides N."/>
            <person name="Ivanova N."/>
            <person name="Ovchinnikova G."/>
            <person name="Pagani I."/>
            <person name="Sobecky P.A."/>
            <person name="Martinez R.J."/>
            <person name="Woyke T."/>
        </authorList>
    </citation>
    <scope>NUCLEOTIDE SEQUENCE [LARGE SCALE GENOMIC DNA]</scope>
    <source>
        <strain evidence="3">Y9602</strain>
    </source>
</reference>
<dbReference type="RefSeq" id="WP_013574705.1">
    <property type="nucleotide sequence ID" value="NC_015061.1"/>
</dbReference>
<reference evidence="2 3" key="2">
    <citation type="journal article" date="2012" name="J. Bacteriol.">
        <title>Complete Genome Sequence of Rahnella sp. Strain Y9602, a Gammaproteobacterium Isolate from Metal- and Radionuclide-Contaminated Soil.</title>
        <authorList>
            <person name="Martinez R.J."/>
            <person name="Bruce D."/>
            <person name="Detter C."/>
            <person name="Goodwin L.A."/>
            <person name="Han J."/>
            <person name="Han C.S."/>
            <person name="Held B."/>
            <person name="Land M.L."/>
            <person name="Mikhailova N."/>
            <person name="Nolan M."/>
            <person name="Pennacchio L."/>
            <person name="Pitluck S."/>
            <person name="Tapia R."/>
            <person name="Woyke T."/>
            <person name="Sobecky P.A."/>
        </authorList>
    </citation>
    <scope>NUCLEOTIDE SEQUENCE [LARGE SCALE GENOMIC DNA]</scope>
    <source>
        <strain evidence="2 3">Y9602</strain>
    </source>
</reference>
<evidence type="ECO:0000256" key="1">
    <source>
        <dbReference type="SAM" id="SignalP"/>
    </source>
</evidence>
<feature type="signal peptide" evidence="1">
    <location>
        <begin position="1"/>
        <end position="26"/>
    </location>
</feature>
<protein>
    <recommendedName>
        <fullName evidence="4">DUF5666 domain-containing protein</fullName>
    </recommendedName>
</protein>
<evidence type="ECO:0000313" key="3">
    <source>
        <dbReference type="Proteomes" id="UP000007257"/>
    </source>
</evidence>
<dbReference type="KEGG" id="rah:Rahaq_1378"/>
<evidence type="ECO:0008006" key="4">
    <source>
        <dbReference type="Google" id="ProtNLM"/>
    </source>
</evidence>
<name>A0A0H3F700_RAHSY</name>
<dbReference type="HOGENOM" id="CLU_098219_0_0_6"/>
<keyword evidence="1" id="KW-0732">Signal</keyword>
<proteinExistence type="predicted"/>
<dbReference type="eggNOG" id="ENOG5031WRS">
    <property type="taxonomic scope" value="Bacteria"/>
</dbReference>
<organism evidence="2 3">
    <name type="scientific">Rahnella sp. (strain Y9602)</name>
    <dbReference type="NCBI Taxonomy" id="2703885"/>
    <lineage>
        <taxon>Bacteria</taxon>
        <taxon>Pseudomonadati</taxon>
        <taxon>Pseudomonadota</taxon>
        <taxon>Gammaproteobacteria</taxon>
        <taxon>Enterobacterales</taxon>
        <taxon>Yersiniaceae</taxon>
        <taxon>Rahnella</taxon>
    </lineage>
</organism>
<dbReference type="AlphaFoldDB" id="A0A0H3F700"/>
<gene>
    <name evidence="2" type="ordered locus">Rahaq_1378</name>
</gene>
<sequence precursor="true">MNAPTRLAGLLLGSLLMCSGMTSAFAADNVIKPTRGTIDSVNDSSVQITTRQGEKLDVKLTDQTKINAVTKGQISDIKADSFIGTAAVPQANGTLKALEVHVFAPSLRGSGEGFNPFESADGKINTMTNGTVGKLVNSNGRTLTVKYHDAEKTVIVPDDVPVVLLAPGDRSLLKPGTKIVLFAIKDDKGALVARGIAAGKDGIAPPM</sequence>
<dbReference type="EMBL" id="CP002505">
    <property type="protein sequence ID" value="ADW73001.1"/>
    <property type="molecule type" value="Genomic_DNA"/>
</dbReference>
<evidence type="ECO:0000313" key="2">
    <source>
        <dbReference type="EMBL" id="ADW73001.1"/>
    </source>
</evidence>
<feature type="chain" id="PRO_5002608762" description="DUF5666 domain-containing protein" evidence="1">
    <location>
        <begin position="27"/>
        <end position="207"/>
    </location>
</feature>
<dbReference type="Proteomes" id="UP000007257">
    <property type="component" value="Chromosome"/>
</dbReference>